<evidence type="ECO:0000313" key="3">
    <source>
        <dbReference type="Proteomes" id="UP000251795"/>
    </source>
</evidence>
<evidence type="ECO:0000256" key="1">
    <source>
        <dbReference type="SAM" id="Phobius"/>
    </source>
</evidence>
<evidence type="ECO:0000313" key="2">
    <source>
        <dbReference type="EMBL" id="AWY08552.1"/>
    </source>
</evidence>
<keyword evidence="1" id="KW-1133">Transmembrane helix</keyword>
<organism evidence="2 3">
    <name type="scientific">Erwinia phage vB_EamM_Alexandra</name>
    <dbReference type="NCBI Taxonomy" id="2201424"/>
    <lineage>
        <taxon>Viruses</taxon>
        <taxon>Duplodnaviria</taxon>
        <taxon>Heunggongvirae</taxon>
        <taxon>Uroviricota</taxon>
        <taxon>Caudoviricetes</taxon>
        <taxon>Alexandravirus</taxon>
        <taxon>Alexandravirus alexandra</taxon>
    </lineage>
</organism>
<dbReference type="Proteomes" id="UP000251795">
    <property type="component" value="Segment"/>
</dbReference>
<feature type="transmembrane region" description="Helical" evidence="1">
    <location>
        <begin position="36"/>
        <end position="55"/>
    </location>
</feature>
<gene>
    <name evidence="2" type="ORF">Alexandra_296</name>
</gene>
<keyword evidence="1" id="KW-0472">Membrane</keyword>
<evidence type="ECO:0008006" key="4">
    <source>
        <dbReference type="Google" id="ProtNLM"/>
    </source>
</evidence>
<feature type="transmembrane region" description="Helical" evidence="1">
    <location>
        <begin position="9"/>
        <end position="30"/>
    </location>
</feature>
<name>A0A2Z4QE53_9CAUD</name>
<sequence>MKTLRFVKLYWREVMILVVLIVIAIALPFLEVRNPTLVMLVAVIVAAYFLATWACKPVYGSDDDKEE</sequence>
<protein>
    <recommendedName>
        <fullName evidence="4">Transmembrane protein</fullName>
    </recommendedName>
</protein>
<keyword evidence="1" id="KW-0812">Transmembrane</keyword>
<dbReference type="EMBL" id="MH248138">
    <property type="protein sequence ID" value="AWY08552.1"/>
    <property type="molecule type" value="Genomic_DNA"/>
</dbReference>
<proteinExistence type="predicted"/>
<keyword evidence="3" id="KW-1185">Reference proteome</keyword>
<accession>A0A2Z4QE53</accession>
<reference evidence="2 3" key="1">
    <citation type="submission" date="2018-04" db="EMBL/GenBank/DDBJ databases">
        <authorList>
            <person name="Go L.Y."/>
            <person name="Mitchell J.A."/>
        </authorList>
    </citation>
    <scope>NUCLEOTIDE SEQUENCE [LARGE SCALE GENOMIC DNA]</scope>
</reference>